<evidence type="ECO:0000256" key="3">
    <source>
        <dbReference type="ARBA" id="ARBA00022475"/>
    </source>
</evidence>
<feature type="transmembrane region" description="Helical" evidence="9">
    <location>
        <begin position="142"/>
        <end position="162"/>
    </location>
</feature>
<evidence type="ECO:0000256" key="7">
    <source>
        <dbReference type="ARBA" id="ARBA00023136"/>
    </source>
</evidence>
<evidence type="ECO:0000256" key="9">
    <source>
        <dbReference type="SAM" id="Phobius"/>
    </source>
</evidence>
<feature type="transmembrane region" description="Helical" evidence="9">
    <location>
        <begin position="267"/>
        <end position="284"/>
    </location>
</feature>
<evidence type="ECO:0000313" key="10">
    <source>
        <dbReference type="EMBL" id="MFC6766498.1"/>
    </source>
</evidence>
<comment type="subcellular location">
    <subcellularLocation>
        <location evidence="1">Cell membrane</location>
        <topology evidence="1">Multi-pass membrane protein</topology>
    </subcellularLocation>
</comment>
<dbReference type="GO" id="GO:0006865">
    <property type="term" value="P:amino acid transport"/>
    <property type="evidence" value="ECO:0007669"/>
    <property type="project" value="UniProtKB-KW"/>
</dbReference>
<reference evidence="10 11" key="1">
    <citation type="journal article" date="2019" name="Int. J. Syst. Evol. Microbiol.">
        <title>The Global Catalogue of Microorganisms (GCM) 10K type strain sequencing project: providing services to taxonomists for standard genome sequencing and annotation.</title>
        <authorList>
            <consortium name="The Broad Institute Genomics Platform"/>
            <consortium name="The Broad Institute Genome Sequencing Center for Infectious Disease"/>
            <person name="Wu L."/>
            <person name="Ma J."/>
        </authorList>
    </citation>
    <scope>NUCLEOTIDE SEQUENCE [LARGE SCALE GENOMIC DNA]</scope>
    <source>
        <strain evidence="10 11">LMG 29247</strain>
    </source>
</reference>
<feature type="transmembrane region" description="Helical" evidence="9">
    <location>
        <begin position="58"/>
        <end position="81"/>
    </location>
</feature>
<keyword evidence="11" id="KW-1185">Reference proteome</keyword>
<keyword evidence="2" id="KW-0813">Transport</keyword>
<evidence type="ECO:0000256" key="6">
    <source>
        <dbReference type="ARBA" id="ARBA00022989"/>
    </source>
</evidence>
<dbReference type="Proteomes" id="UP001596383">
    <property type="component" value="Unassembled WGS sequence"/>
</dbReference>
<dbReference type="InterPro" id="IPR001851">
    <property type="entry name" value="ABC_transp_permease"/>
</dbReference>
<comment type="caution">
    <text evidence="10">The sequence shown here is derived from an EMBL/GenBank/DDBJ whole genome shotgun (WGS) entry which is preliminary data.</text>
</comment>
<evidence type="ECO:0000256" key="1">
    <source>
        <dbReference type="ARBA" id="ARBA00004651"/>
    </source>
</evidence>
<dbReference type="GO" id="GO:0005886">
    <property type="term" value="C:plasma membrane"/>
    <property type="evidence" value="ECO:0007669"/>
    <property type="project" value="UniProtKB-SubCell"/>
</dbReference>
<evidence type="ECO:0000256" key="2">
    <source>
        <dbReference type="ARBA" id="ARBA00022448"/>
    </source>
</evidence>
<evidence type="ECO:0000313" key="11">
    <source>
        <dbReference type="Proteomes" id="UP001596383"/>
    </source>
</evidence>
<name>A0ABD5SN68_9EURY</name>
<dbReference type="PANTHER" id="PTHR11795:SF447">
    <property type="entry name" value="ABC TRANSPORTER PERMEASE PROTEIN"/>
    <property type="match status" value="1"/>
</dbReference>
<evidence type="ECO:0000256" key="4">
    <source>
        <dbReference type="ARBA" id="ARBA00022692"/>
    </source>
</evidence>
<evidence type="ECO:0000256" key="5">
    <source>
        <dbReference type="ARBA" id="ARBA00022970"/>
    </source>
</evidence>
<sequence>MLLESLVNGLVQGSIFAVFAASFTIIFGVMDIPNMAHAALFAGGAYVFYQLVNLTGLPWPVGLLGTIVVIALLGAVIEKVLLAPLYDRKESEYVFGVILVTIGLASILERLYAQIWGHSPKYISVAGLQDRSVSALSVTTNYLEILVFVFAIANFAFLYWLINSTEIGLGLRAIVQNRELAVVRGIDVNRVFLVAFALGSSMAAVAGVLNAAMYSLEPTMGFSLLIKAFIIVILGGIGRVMGAMVAGYALGIYEAFAVLYFSSYHIYASEFAVLIAFFLLKALILNEGEESLAKGVRNRFQALVQRGVGG</sequence>
<keyword evidence="6 9" id="KW-1133">Transmembrane helix</keyword>
<feature type="transmembrane region" description="Helical" evidence="9">
    <location>
        <begin position="191"/>
        <end position="214"/>
    </location>
</feature>
<proteinExistence type="inferred from homology"/>
<keyword evidence="3" id="KW-1003">Cell membrane</keyword>
<keyword evidence="5" id="KW-0029">Amino-acid transport</keyword>
<feature type="transmembrane region" description="Helical" evidence="9">
    <location>
        <begin position="93"/>
        <end position="113"/>
    </location>
</feature>
<dbReference type="PANTHER" id="PTHR11795">
    <property type="entry name" value="BRANCHED-CHAIN AMINO ACID TRANSPORT SYSTEM PERMEASE PROTEIN LIVH"/>
    <property type="match status" value="1"/>
</dbReference>
<keyword evidence="4 9" id="KW-0812">Transmembrane</keyword>
<keyword evidence="7 9" id="KW-0472">Membrane</keyword>
<dbReference type="InterPro" id="IPR052157">
    <property type="entry name" value="BCAA_transport_permease"/>
</dbReference>
<dbReference type="EMBL" id="JBHSWV010000255">
    <property type="protein sequence ID" value="MFC6766498.1"/>
    <property type="molecule type" value="Genomic_DNA"/>
</dbReference>
<organism evidence="10 11">
    <name type="scientific">Natrinema soli</name>
    <dbReference type="NCBI Taxonomy" id="1930624"/>
    <lineage>
        <taxon>Archaea</taxon>
        <taxon>Methanobacteriati</taxon>
        <taxon>Methanobacteriota</taxon>
        <taxon>Stenosarchaea group</taxon>
        <taxon>Halobacteria</taxon>
        <taxon>Halobacteriales</taxon>
        <taxon>Natrialbaceae</taxon>
        <taxon>Natrinema</taxon>
    </lineage>
</organism>
<protein>
    <submittedName>
        <fullName evidence="10">Branched-chain amino acid ABC transporter permease</fullName>
    </submittedName>
</protein>
<dbReference type="AlphaFoldDB" id="A0ABD5SN68"/>
<dbReference type="Pfam" id="PF02653">
    <property type="entry name" value="BPD_transp_2"/>
    <property type="match status" value="1"/>
</dbReference>
<evidence type="ECO:0000256" key="8">
    <source>
        <dbReference type="ARBA" id="ARBA00037998"/>
    </source>
</evidence>
<feature type="transmembrane region" description="Helical" evidence="9">
    <location>
        <begin position="6"/>
        <end position="28"/>
    </location>
</feature>
<dbReference type="RefSeq" id="WP_273739460.1">
    <property type="nucleotide sequence ID" value="NZ_JAQIVI010000255.1"/>
</dbReference>
<dbReference type="CDD" id="cd06582">
    <property type="entry name" value="TM_PBP1_LivH_like"/>
    <property type="match status" value="1"/>
</dbReference>
<comment type="similarity">
    <text evidence="8">Belongs to the binding-protein-dependent transport system permease family. LivHM subfamily.</text>
</comment>
<gene>
    <name evidence="10" type="ORF">ACFQE6_16335</name>
</gene>
<accession>A0ABD5SN68</accession>